<feature type="transmembrane region" description="Helical" evidence="12">
    <location>
        <begin position="414"/>
        <end position="435"/>
    </location>
</feature>
<organism evidence="14 15">
    <name type="scientific">Leptobrachium leishanense</name>
    <name type="common">Leishan spiny toad</name>
    <dbReference type="NCBI Taxonomy" id="445787"/>
    <lineage>
        <taxon>Eukaryota</taxon>
        <taxon>Metazoa</taxon>
        <taxon>Chordata</taxon>
        <taxon>Craniata</taxon>
        <taxon>Vertebrata</taxon>
        <taxon>Euteleostomi</taxon>
        <taxon>Amphibia</taxon>
        <taxon>Batrachia</taxon>
        <taxon>Anura</taxon>
        <taxon>Pelobatoidea</taxon>
        <taxon>Megophryidae</taxon>
        <taxon>Leptobrachium</taxon>
    </lineage>
</organism>
<feature type="region of interest" description="Disordered" evidence="11">
    <location>
        <begin position="229"/>
        <end position="248"/>
    </location>
</feature>
<keyword evidence="15" id="KW-1185">Reference proteome</keyword>
<keyword evidence="10" id="KW-0325">Glycoprotein</keyword>
<evidence type="ECO:0000256" key="3">
    <source>
        <dbReference type="ARBA" id="ARBA00022448"/>
    </source>
</evidence>
<keyword evidence="5" id="KW-0547">Nucleotide-binding</keyword>
<keyword evidence="7 12" id="KW-1133">Transmembrane helix</keyword>
<dbReference type="PROSITE" id="PS50850">
    <property type="entry name" value="MFS"/>
    <property type="match status" value="1"/>
</dbReference>
<evidence type="ECO:0000256" key="9">
    <source>
        <dbReference type="ARBA" id="ARBA00023136"/>
    </source>
</evidence>
<feature type="transmembrane region" description="Helical" evidence="12">
    <location>
        <begin position="619"/>
        <end position="638"/>
    </location>
</feature>
<evidence type="ECO:0000259" key="13">
    <source>
        <dbReference type="PROSITE" id="PS50850"/>
    </source>
</evidence>
<sequence>MQTWQKEVKTLRMTGEVKGGGGESTCLCVHYNKQLAVIQSTGLCVLHDVIHNTAVSRLLLYTVLVCAGCCCYTRCWSVQAAVAIHGAGLCRLAAVAIHGAGLCRAAVVAIHRSRCCYMEVWAVWIHDAHTRPTQLSASVRADPECHSPPLHAPLFLHSLPRVTSRLPPLPLGLPPPRPLTPSAGRHGHARLRSDYRLPGGLGSIPAHHLLPPQRQHPPQWLHRTIRCLPGGHPGASVPGPRQRQPERGLEECQHPLGAARGPAAAQQVQEVQAGHPERLLRRGPGARTARQCQQHRAGEVPGRMDLQPGALPLHHHHRASVGKCRNPMQATLEAANLYIIHMGDDYFFKWDIVCENDWKGPLTTSLFFAGVLVGSFISGQLSDSFGRKKVLFITMAVQTGFSIVQVFSTSWEMFAILFFIVGMGQISNYVAAFILGSEILGKSARIIFSTLGTCVFFAIGYMLLPLFAYFIRDWRTLLLALTVPGLFCIPLWWLIPESPQWLISQGRVEEAEGIIRKAAKMNHITPPAIIFKTAELEDLKNSQQKRHTILDLVKTRNVRIITILTILVWLIIAVGYFGVSLNTPNLHGDPFLNCFLLAAIEVPSCVLAWLLLRNVARRYSMSSTMLLGGIVLLLIQVVPLDLHIVSTVLVMLGKFGITAAFNMVYVYTAELYPTVIRNMGVGVGSMSSRVGSVVSPYFVYLGAYDRILPYILMGSLTVVMGILVLLFPETVGRPLPETIDQTQNIKGLPRICCRRKVKREIITQF</sequence>
<dbReference type="GO" id="GO:0012505">
    <property type="term" value="C:endomembrane system"/>
    <property type="evidence" value="ECO:0007669"/>
    <property type="project" value="UniProtKB-SubCell"/>
</dbReference>
<evidence type="ECO:0000256" key="7">
    <source>
        <dbReference type="ARBA" id="ARBA00022989"/>
    </source>
</evidence>
<feature type="transmembrane region" description="Helical" evidence="12">
    <location>
        <begin position="707"/>
        <end position="727"/>
    </location>
</feature>
<dbReference type="PANTHER" id="PTHR24064">
    <property type="entry name" value="SOLUTE CARRIER FAMILY 22 MEMBER"/>
    <property type="match status" value="1"/>
</dbReference>
<dbReference type="Proteomes" id="UP000694569">
    <property type="component" value="Unplaced"/>
</dbReference>
<dbReference type="FunFam" id="1.20.1250.20:FF:000070">
    <property type="entry name" value="Solute carrier family 22 member 5"/>
    <property type="match status" value="1"/>
</dbReference>
<keyword evidence="4 12" id="KW-0812">Transmembrane</keyword>
<dbReference type="GO" id="GO:0006811">
    <property type="term" value="P:monoatomic ion transport"/>
    <property type="evidence" value="ECO:0007669"/>
    <property type="project" value="UniProtKB-KW"/>
</dbReference>
<feature type="transmembrane region" description="Helical" evidence="12">
    <location>
        <begin position="679"/>
        <end position="701"/>
    </location>
</feature>
<evidence type="ECO:0000256" key="6">
    <source>
        <dbReference type="ARBA" id="ARBA00022840"/>
    </source>
</evidence>
<evidence type="ECO:0000256" key="5">
    <source>
        <dbReference type="ARBA" id="ARBA00022741"/>
    </source>
</evidence>
<feature type="transmembrane region" description="Helical" evidence="12">
    <location>
        <begin position="477"/>
        <end position="495"/>
    </location>
</feature>
<dbReference type="GO" id="GO:0005524">
    <property type="term" value="F:ATP binding"/>
    <property type="evidence" value="ECO:0007669"/>
    <property type="project" value="UniProtKB-KW"/>
</dbReference>
<evidence type="ECO:0000313" key="15">
    <source>
        <dbReference type="Proteomes" id="UP000694569"/>
    </source>
</evidence>
<evidence type="ECO:0000313" key="14">
    <source>
        <dbReference type="Ensembl" id="ENSLLEP00000035718.1"/>
    </source>
</evidence>
<name>A0A8C5QCD4_9ANUR</name>
<feature type="transmembrane region" description="Helical" evidence="12">
    <location>
        <begin position="590"/>
        <end position="612"/>
    </location>
</feature>
<keyword evidence="8" id="KW-0406">Ion transport</keyword>
<keyword evidence="3" id="KW-0813">Transport</keyword>
<dbReference type="InterPro" id="IPR036259">
    <property type="entry name" value="MFS_trans_sf"/>
</dbReference>
<dbReference type="GO" id="GO:0015651">
    <property type="term" value="F:quaternary ammonium group transmembrane transporter activity"/>
    <property type="evidence" value="ECO:0007669"/>
    <property type="project" value="UniProtKB-ARBA"/>
</dbReference>
<dbReference type="GeneTree" id="ENSGT00940000154155"/>
<dbReference type="InterPro" id="IPR005828">
    <property type="entry name" value="MFS_sugar_transport-like"/>
</dbReference>
<feature type="domain" description="Major facilitator superfamily (MFS) profile" evidence="13">
    <location>
        <begin position="315"/>
        <end position="732"/>
    </location>
</feature>
<dbReference type="PROSITE" id="PS00216">
    <property type="entry name" value="SUGAR_TRANSPORT_1"/>
    <property type="match status" value="1"/>
</dbReference>
<dbReference type="OrthoDB" id="3936150at2759"/>
<dbReference type="Ensembl" id="ENSLLET00000037079.1">
    <property type="protein sequence ID" value="ENSLLEP00000035718.1"/>
    <property type="gene ID" value="ENSLLEG00000022610.1"/>
</dbReference>
<dbReference type="Gene3D" id="1.20.1250.20">
    <property type="entry name" value="MFS general substrate transporter like domains"/>
    <property type="match status" value="1"/>
</dbReference>
<feature type="transmembrane region" description="Helical" evidence="12">
    <location>
        <begin position="560"/>
        <end position="578"/>
    </location>
</feature>
<dbReference type="SUPFAM" id="SSF103473">
    <property type="entry name" value="MFS general substrate transporter"/>
    <property type="match status" value="1"/>
</dbReference>
<dbReference type="GO" id="GO:0016020">
    <property type="term" value="C:membrane"/>
    <property type="evidence" value="ECO:0007669"/>
    <property type="project" value="InterPro"/>
</dbReference>
<feature type="transmembrane region" description="Helical" evidence="12">
    <location>
        <begin position="390"/>
        <end position="408"/>
    </location>
</feature>
<feature type="transmembrane region" description="Helical" evidence="12">
    <location>
        <begin position="447"/>
        <end position="471"/>
    </location>
</feature>
<keyword evidence="6" id="KW-0067">ATP-binding</keyword>
<feature type="transmembrane region" description="Helical" evidence="12">
    <location>
        <begin position="644"/>
        <end position="667"/>
    </location>
</feature>
<dbReference type="Pfam" id="PF00083">
    <property type="entry name" value="Sugar_tr"/>
    <property type="match status" value="1"/>
</dbReference>
<evidence type="ECO:0000256" key="4">
    <source>
        <dbReference type="ARBA" id="ARBA00022692"/>
    </source>
</evidence>
<evidence type="ECO:0000256" key="1">
    <source>
        <dbReference type="ARBA" id="ARBA00004127"/>
    </source>
</evidence>
<dbReference type="AlphaFoldDB" id="A0A8C5QCD4"/>
<dbReference type="InterPro" id="IPR020846">
    <property type="entry name" value="MFS_dom"/>
</dbReference>
<evidence type="ECO:0000256" key="8">
    <source>
        <dbReference type="ARBA" id="ARBA00023065"/>
    </source>
</evidence>
<proteinExistence type="inferred from homology"/>
<keyword evidence="9 12" id="KW-0472">Membrane</keyword>
<reference evidence="14" key="1">
    <citation type="submission" date="2025-08" db="UniProtKB">
        <authorList>
            <consortium name="Ensembl"/>
        </authorList>
    </citation>
    <scope>IDENTIFICATION</scope>
</reference>
<comment type="similarity">
    <text evidence="2">Belongs to the major facilitator (TC 2.A.1) superfamily. Organic cation transporter (TC 2.A.1.19) family.</text>
</comment>
<dbReference type="InterPro" id="IPR005829">
    <property type="entry name" value="Sugar_transporter_CS"/>
</dbReference>
<evidence type="ECO:0000256" key="10">
    <source>
        <dbReference type="ARBA" id="ARBA00023180"/>
    </source>
</evidence>
<accession>A0A8C5QCD4</accession>
<reference evidence="14" key="2">
    <citation type="submission" date="2025-09" db="UniProtKB">
        <authorList>
            <consortium name="Ensembl"/>
        </authorList>
    </citation>
    <scope>IDENTIFICATION</scope>
</reference>
<evidence type="ECO:0000256" key="2">
    <source>
        <dbReference type="ARBA" id="ARBA00009203"/>
    </source>
</evidence>
<protein>
    <recommendedName>
        <fullName evidence="13">Major facilitator superfamily (MFS) profile domain-containing protein</fullName>
    </recommendedName>
</protein>
<comment type="subcellular location">
    <subcellularLocation>
        <location evidence="1">Endomembrane system</location>
        <topology evidence="1">Multi-pass membrane protein</topology>
    </subcellularLocation>
</comment>
<evidence type="ECO:0000256" key="11">
    <source>
        <dbReference type="SAM" id="MobiDB-lite"/>
    </source>
</evidence>
<evidence type="ECO:0000256" key="12">
    <source>
        <dbReference type="SAM" id="Phobius"/>
    </source>
</evidence>